<evidence type="ECO:0000313" key="3">
    <source>
        <dbReference type="Proteomes" id="UP001151760"/>
    </source>
</evidence>
<evidence type="ECO:0000256" key="1">
    <source>
        <dbReference type="SAM" id="MobiDB-lite"/>
    </source>
</evidence>
<reference evidence="2" key="2">
    <citation type="submission" date="2022-01" db="EMBL/GenBank/DDBJ databases">
        <authorList>
            <person name="Yamashiro T."/>
            <person name="Shiraishi A."/>
            <person name="Satake H."/>
            <person name="Nakayama K."/>
        </authorList>
    </citation>
    <scope>NUCLEOTIDE SEQUENCE</scope>
</reference>
<gene>
    <name evidence="2" type="ORF">Tco_0975957</name>
</gene>
<sequence length="136" mass="15509">MSDKKTIQSNPPTPEKPTEAILQPKQSPNSETHRDGSSSDQHTHQPTSPITVKFLTKKEYQQLLLHEEVLREILEEQARVEKEWEERVKKEQAEDELFRWRSKRAGNSRAVGLVSLAKLPKSGVTLAKTTTTPEIL</sequence>
<dbReference type="EMBL" id="BQNB010016267">
    <property type="protein sequence ID" value="GJT49800.1"/>
    <property type="molecule type" value="Genomic_DNA"/>
</dbReference>
<proteinExistence type="predicted"/>
<keyword evidence="3" id="KW-1185">Reference proteome</keyword>
<feature type="compositionally biased region" description="Basic and acidic residues" evidence="1">
    <location>
        <begin position="31"/>
        <end position="43"/>
    </location>
</feature>
<accession>A0ABQ5EFW0</accession>
<feature type="region of interest" description="Disordered" evidence="1">
    <location>
        <begin position="1"/>
        <end position="52"/>
    </location>
</feature>
<protein>
    <submittedName>
        <fullName evidence="2">Uncharacterized protein</fullName>
    </submittedName>
</protein>
<organism evidence="2 3">
    <name type="scientific">Tanacetum coccineum</name>
    <dbReference type="NCBI Taxonomy" id="301880"/>
    <lineage>
        <taxon>Eukaryota</taxon>
        <taxon>Viridiplantae</taxon>
        <taxon>Streptophyta</taxon>
        <taxon>Embryophyta</taxon>
        <taxon>Tracheophyta</taxon>
        <taxon>Spermatophyta</taxon>
        <taxon>Magnoliopsida</taxon>
        <taxon>eudicotyledons</taxon>
        <taxon>Gunneridae</taxon>
        <taxon>Pentapetalae</taxon>
        <taxon>asterids</taxon>
        <taxon>campanulids</taxon>
        <taxon>Asterales</taxon>
        <taxon>Asteraceae</taxon>
        <taxon>Asteroideae</taxon>
        <taxon>Anthemideae</taxon>
        <taxon>Anthemidinae</taxon>
        <taxon>Tanacetum</taxon>
    </lineage>
</organism>
<reference evidence="2" key="1">
    <citation type="journal article" date="2022" name="Int. J. Mol. Sci.">
        <title>Draft Genome of Tanacetum Coccineum: Genomic Comparison of Closely Related Tanacetum-Family Plants.</title>
        <authorList>
            <person name="Yamashiro T."/>
            <person name="Shiraishi A."/>
            <person name="Nakayama K."/>
            <person name="Satake H."/>
        </authorList>
    </citation>
    <scope>NUCLEOTIDE SEQUENCE</scope>
</reference>
<dbReference type="Proteomes" id="UP001151760">
    <property type="component" value="Unassembled WGS sequence"/>
</dbReference>
<name>A0ABQ5EFW0_9ASTR</name>
<evidence type="ECO:0000313" key="2">
    <source>
        <dbReference type="EMBL" id="GJT49800.1"/>
    </source>
</evidence>
<comment type="caution">
    <text evidence="2">The sequence shown here is derived from an EMBL/GenBank/DDBJ whole genome shotgun (WGS) entry which is preliminary data.</text>
</comment>